<protein>
    <recommendedName>
        <fullName evidence="4">NAD dependent epimerase/dehydratase</fullName>
    </recommendedName>
</protein>
<keyword evidence="1" id="KW-0812">Transmembrane</keyword>
<organism evidence="2 3">
    <name type="scientific">Ophiocordyceps australis</name>
    <dbReference type="NCBI Taxonomy" id="1399860"/>
    <lineage>
        <taxon>Eukaryota</taxon>
        <taxon>Fungi</taxon>
        <taxon>Dikarya</taxon>
        <taxon>Ascomycota</taxon>
        <taxon>Pezizomycotina</taxon>
        <taxon>Sordariomycetes</taxon>
        <taxon>Hypocreomycetidae</taxon>
        <taxon>Hypocreales</taxon>
        <taxon>Ophiocordycipitaceae</taxon>
        <taxon>Ophiocordyceps</taxon>
    </lineage>
</organism>
<dbReference type="SUPFAM" id="SSF52540">
    <property type="entry name" value="P-loop containing nucleoside triphosphate hydrolases"/>
    <property type="match status" value="1"/>
</dbReference>
<dbReference type="Proteomes" id="UP000224854">
    <property type="component" value="Unassembled WGS sequence"/>
</dbReference>
<dbReference type="Pfam" id="PF17784">
    <property type="entry name" value="Sulfotransfer_4"/>
    <property type="match status" value="1"/>
</dbReference>
<dbReference type="PANTHER" id="PTHR36978">
    <property type="entry name" value="P-LOOP CONTAINING NUCLEOTIDE TRIPHOSPHATE HYDROLASE"/>
    <property type="match status" value="1"/>
</dbReference>
<reference evidence="2 3" key="1">
    <citation type="submission" date="2017-06" db="EMBL/GenBank/DDBJ databases">
        <title>Ant-infecting Ophiocordyceps genomes reveal a high diversity of potential behavioral manipulation genes and a possible major role for enterotoxins.</title>
        <authorList>
            <person name="De Bekker C."/>
            <person name="Evans H.C."/>
            <person name="Brachmann A."/>
            <person name="Hughes D.P."/>
        </authorList>
    </citation>
    <scope>NUCLEOTIDE SEQUENCE [LARGE SCALE GENOMIC DNA]</scope>
    <source>
        <strain evidence="2 3">1348a</strain>
    </source>
</reference>
<dbReference type="OrthoDB" id="408152at2759"/>
<dbReference type="EMBL" id="NJEU01000055">
    <property type="protein sequence ID" value="PHH82513.1"/>
    <property type="molecule type" value="Genomic_DNA"/>
</dbReference>
<dbReference type="AlphaFoldDB" id="A0A2C5ZRS2"/>
<accession>A0A2C5ZRS2</accession>
<feature type="transmembrane region" description="Helical" evidence="1">
    <location>
        <begin position="259"/>
        <end position="280"/>
    </location>
</feature>
<evidence type="ECO:0008006" key="4">
    <source>
        <dbReference type="Google" id="ProtNLM"/>
    </source>
</evidence>
<dbReference type="InterPro" id="IPR027417">
    <property type="entry name" value="P-loop_NTPase"/>
</dbReference>
<evidence type="ECO:0000313" key="3">
    <source>
        <dbReference type="Proteomes" id="UP000224854"/>
    </source>
</evidence>
<dbReference type="PANTHER" id="PTHR36978:SF4">
    <property type="entry name" value="P-LOOP CONTAINING NUCLEOSIDE TRIPHOSPHATE HYDROLASE PROTEIN"/>
    <property type="match status" value="1"/>
</dbReference>
<evidence type="ECO:0000313" key="2">
    <source>
        <dbReference type="EMBL" id="PHH82513.1"/>
    </source>
</evidence>
<name>A0A2C5ZRS2_9HYPO</name>
<keyword evidence="1" id="KW-1133">Transmembrane helix</keyword>
<sequence>MANQSAAGLPDRAVPMKVIVCGVHRTGSMSMRSALWRLGFHDCYHMHTVLSNLEDDPKQWIRAMDAKYAGKGTFNKTDWDKLLGHSQACCDMPSAVFSVELAEMYPDAKVVILNRDAEAWYASVSNSIHYPVGPLEYLRDAYCYLLDPLIRGWVHFSREMVRLTLGYNHKTEKDKALAWFAAQYAHFRQHIAPDRCIEYSITDGWEPLCKHLDVPVPMQANAKGQLEQVPFPRINDGTHFRTNRQLYMSKSVKRANKNLCALFGRAAVTGALVYVAYLAWRTWLGGRRV</sequence>
<proteinExistence type="predicted"/>
<keyword evidence="1" id="KW-0472">Membrane</keyword>
<gene>
    <name evidence="2" type="ORF">CDD82_5767</name>
</gene>
<keyword evidence="3" id="KW-1185">Reference proteome</keyword>
<comment type="caution">
    <text evidence="2">The sequence shown here is derived from an EMBL/GenBank/DDBJ whole genome shotgun (WGS) entry which is preliminary data.</text>
</comment>
<dbReference type="Gene3D" id="3.40.50.300">
    <property type="entry name" value="P-loop containing nucleotide triphosphate hydrolases"/>
    <property type="match status" value="1"/>
</dbReference>
<dbReference type="InterPro" id="IPR040632">
    <property type="entry name" value="Sulfotransfer_4"/>
</dbReference>
<evidence type="ECO:0000256" key="1">
    <source>
        <dbReference type="SAM" id="Phobius"/>
    </source>
</evidence>